<dbReference type="KEGG" id="pagb:AWM79_13645"/>
<name>A0A0X1T2L6_PSEAA</name>
<protein>
    <submittedName>
        <fullName evidence="1">Uncharacterized protein</fullName>
    </submittedName>
</protein>
<dbReference type="InterPro" id="IPR045665">
    <property type="entry name" value="DUF6386"/>
</dbReference>
<dbReference type="RefSeq" id="WP_017132262.1">
    <property type="nucleotide sequence ID" value="NZ_CP014135.1"/>
</dbReference>
<evidence type="ECO:0000313" key="1">
    <source>
        <dbReference type="EMBL" id="AMB86290.1"/>
    </source>
</evidence>
<dbReference type="OrthoDB" id="2604824at2"/>
<accession>A0A0X1T2L6</accession>
<dbReference type="AlphaFoldDB" id="A0A0X1T2L6"/>
<keyword evidence="2" id="KW-1185">Reference proteome</keyword>
<gene>
    <name evidence="1" type="ORF">AWM79_13645</name>
</gene>
<reference evidence="1 2" key="1">
    <citation type="submission" date="2016-01" db="EMBL/GenBank/DDBJ databases">
        <authorList>
            <person name="McClelland M."/>
            <person name="Jain A."/>
            <person name="Saraogi P."/>
            <person name="Mendelson R."/>
            <person name="Westerman R."/>
            <person name="SanMiguel P."/>
            <person name="Csonka L."/>
        </authorList>
    </citation>
    <scope>NUCLEOTIDE SEQUENCE [LARGE SCALE GENOMIC DNA]</scope>
    <source>
        <strain evidence="1 2">NCPPB 2472</strain>
    </source>
</reference>
<evidence type="ECO:0000313" key="2">
    <source>
        <dbReference type="Proteomes" id="UP000063229"/>
    </source>
</evidence>
<organism evidence="1 2">
    <name type="scientific">Pseudomonas agarici</name>
    <dbReference type="NCBI Taxonomy" id="46677"/>
    <lineage>
        <taxon>Bacteria</taxon>
        <taxon>Pseudomonadati</taxon>
        <taxon>Pseudomonadota</taxon>
        <taxon>Gammaproteobacteria</taxon>
        <taxon>Pseudomonadales</taxon>
        <taxon>Pseudomonadaceae</taxon>
        <taxon>Pseudomonas</taxon>
    </lineage>
</organism>
<sequence length="147" mass="16132">MIAGFSVVTDTATIAVFDLQAIKHRISDTSDWWSIVEDEIYEVNEGNIAFFGLGEDGKFNIRISDSLNGEDGLLNIYFPSGQVFIGAGEDTTGGDLQPDGSDAIQGAMLDFEPGTYQVKYKKTNDAVEFSFERSDTRKNSLTEAIKL</sequence>
<dbReference type="STRING" id="46677.AWM79_13645"/>
<dbReference type="Proteomes" id="UP000063229">
    <property type="component" value="Chromosome"/>
</dbReference>
<dbReference type="EMBL" id="CP014135">
    <property type="protein sequence ID" value="AMB86290.1"/>
    <property type="molecule type" value="Genomic_DNA"/>
</dbReference>
<proteinExistence type="predicted"/>
<dbReference type="Pfam" id="PF19923">
    <property type="entry name" value="DUF6386"/>
    <property type="match status" value="1"/>
</dbReference>